<feature type="domain" description="AMP-dependent synthetase/ligase" evidence="2">
    <location>
        <begin position="14"/>
        <end position="352"/>
    </location>
</feature>
<gene>
    <name evidence="4" type="ORF">ACFP4F_11185</name>
</gene>
<dbReference type="RefSeq" id="WP_031053475.1">
    <property type="nucleotide sequence ID" value="NZ_JBHSPX010000004.1"/>
</dbReference>
<protein>
    <submittedName>
        <fullName evidence="4">AMP-binding protein</fullName>
    </submittedName>
</protein>
<comment type="caution">
    <text evidence="4">The sequence shown here is derived from an EMBL/GenBank/DDBJ whole genome shotgun (WGS) entry which is preliminary data.</text>
</comment>
<evidence type="ECO:0000313" key="4">
    <source>
        <dbReference type="EMBL" id="MFC6063114.1"/>
    </source>
</evidence>
<evidence type="ECO:0000256" key="1">
    <source>
        <dbReference type="ARBA" id="ARBA00022598"/>
    </source>
</evidence>
<dbReference type="EMBL" id="JBHSPX010000004">
    <property type="protein sequence ID" value="MFC6063114.1"/>
    <property type="molecule type" value="Genomic_DNA"/>
</dbReference>
<feature type="domain" description="AMP-binding enzyme C-terminal" evidence="3">
    <location>
        <begin position="402"/>
        <end position="479"/>
    </location>
</feature>
<dbReference type="InterPro" id="IPR025110">
    <property type="entry name" value="AMP-bd_C"/>
</dbReference>
<dbReference type="Gene3D" id="3.40.50.12780">
    <property type="entry name" value="N-terminal domain of ligase-like"/>
    <property type="match status" value="1"/>
</dbReference>
<dbReference type="Gene3D" id="3.30.300.30">
    <property type="match status" value="1"/>
</dbReference>
<sequence length="490" mass="52140">MNLAAELAVRAARHGWRDRTAYLTKSARVSHGQVHDLAARAAQVLAGLGVGPGRRVLLALPDGPEWIITFLAAARLGAVPVLTNPALPAADHAHLVQECEVALIVAEEPLLSRFADRTTIEVGHLMARAATASVARAHPVRPDAPLYIQYTSGTTGRPAGVVHRHGDLAHHHRAVAAHMLRIRATDVSLSVSKLFFAYGFGNSLVYPLYTGSAAVLLADRPSPARIEELADRFAVTVLHAVPSALAHLTAEASPAAFDRVRVAVSAGEPLRPSLADRACRLLGAPVLDELGSTEAGGAFCAQTLAHAVPGTVGKALPGFRVEVRDARNRQVTTPGVEGDLWASGPTLMAGYLQQPARTADVLRDGWLRTGDRAALDEHGNVVHAGRADDLEMVGGITVSPLEIERVLDDHAAVRESAVAAVPDERGATKLRAFVVALDRSDHDVVARELLAEARQRLAPFKVPRSVEFVPALPRTATGKLQRFVLRTGRP</sequence>
<dbReference type="SUPFAM" id="SSF56801">
    <property type="entry name" value="Acetyl-CoA synthetase-like"/>
    <property type="match status" value="1"/>
</dbReference>
<dbReference type="InterPro" id="IPR045851">
    <property type="entry name" value="AMP-bd_C_sf"/>
</dbReference>
<reference evidence="5" key="1">
    <citation type="journal article" date="2019" name="Int. J. Syst. Evol. Microbiol.">
        <title>The Global Catalogue of Microorganisms (GCM) 10K type strain sequencing project: providing services to taxonomists for standard genome sequencing and annotation.</title>
        <authorList>
            <consortium name="The Broad Institute Genomics Platform"/>
            <consortium name="The Broad Institute Genome Sequencing Center for Infectious Disease"/>
            <person name="Wu L."/>
            <person name="Ma J."/>
        </authorList>
    </citation>
    <scope>NUCLEOTIDE SEQUENCE [LARGE SCALE GENOMIC DNA]</scope>
    <source>
        <strain evidence="5">CGMCC 1.15180</strain>
    </source>
</reference>
<name>A0ABW1MH19_9ACTN</name>
<dbReference type="Proteomes" id="UP001596139">
    <property type="component" value="Unassembled WGS sequence"/>
</dbReference>
<evidence type="ECO:0000313" key="5">
    <source>
        <dbReference type="Proteomes" id="UP001596139"/>
    </source>
</evidence>
<dbReference type="Pfam" id="PF13193">
    <property type="entry name" value="AMP-binding_C"/>
    <property type="match status" value="1"/>
</dbReference>
<dbReference type="Pfam" id="PF00501">
    <property type="entry name" value="AMP-binding"/>
    <property type="match status" value="1"/>
</dbReference>
<evidence type="ECO:0000259" key="2">
    <source>
        <dbReference type="Pfam" id="PF00501"/>
    </source>
</evidence>
<keyword evidence="1" id="KW-0436">Ligase</keyword>
<proteinExistence type="predicted"/>
<dbReference type="PANTHER" id="PTHR43352:SF1">
    <property type="entry name" value="ANTHRANILATE--COA LIGASE"/>
    <property type="match status" value="1"/>
</dbReference>
<dbReference type="InterPro" id="IPR000873">
    <property type="entry name" value="AMP-dep_synth/lig_dom"/>
</dbReference>
<dbReference type="InterPro" id="IPR042099">
    <property type="entry name" value="ANL_N_sf"/>
</dbReference>
<dbReference type="PANTHER" id="PTHR43352">
    <property type="entry name" value="ACETYL-COA SYNTHETASE"/>
    <property type="match status" value="1"/>
</dbReference>
<organism evidence="4 5">
    <name type="scientific">Streptomyces ochraceiscleroticus</name>
    <dbReference type="NCBI Taxonomy" id="47761"/>
    <lineage>
        <taxon>Bacteria</taxon>
        <taxon>Bacillati</taxon>
        <taxon>Actinomycetota</taxon>
        <taxon>Actinomycetes</taxon>
        <taxon>Kitasatosporales</taxon>
        <taxon>Streptomycetaceae</taxon>
        <taxon>Streptomyces</taxon>
    </lineage>
</organism>
<evidence type="ECO:0000259" key="3">
    <source>
        <dbReference type="Pfam" id="PF13193"/>
    </source>
</evidence>
<keyword evidence="5" id="KW-1185">Reference proteome</keyword>
<accession>A0ABW1MH19</accession>